<accession>A0A167WVC5</accession>
<proteinExistence type="predicted"/>
<evidence type="ECO:0000256" key="1">
    <source>
        <dbReference type="SAM" id="MobiDB-lite"/>
    </source>
</evidence>
<dbReference type="OrthoDB" id="5585143at2"/>
<dbReference type="EMBL" id="LVJE01000014">
    <property type="protein sequence ID" value="OAB27778.1"/>
    <property type="molecule type" value="Genomic_DNA"/>
</dbReference>
<evidence type="ECO:0000313" key="4">
    <source>
        <dbReference type="EMBL" id="OAB27778.1"/>
    </source>
</evidence>
<dbReference type="AlphaFoldDB" id="A0A167WVC5"/>
<name>A0A167WVC5_9FLAO</name>
<dbReference type="PANTHER" id="PTHR39200:SF1">
    <property type="entry name" value="AUTO-TRANSPORTER ADHESIN HEAD GIN DOMAIN-CONTAINING PROTEIN-RELATED"/>
    <property type="match status" value="1"/>
</dbReference>
<feature type="signal peptide" evidence="2">
    <location>
        <begin position="1"/>
        <end position="21"/>
    </location>
</feature>
<dbReference type="RefSeq" id="WP_066080855.1">
    <property type="nucleotide sequence ID" value="NZ_FRDK01000014.1"/>
</dbReference>
<dbReference type="Proteomes" id="UP000077164">
    <property type="component" value="Unassembled WGS sequence"/>
</dbReference>
<feature type="compositionally biased region" description="Polar residues" evidence="1">
    <location>
        <begin position="235"/>
        <end position="244"/>
    </location>
</feature>
<comment type="caution">
    <text evidence="4">The sequence shown here is derived from an EMBL/GenBank/DDBJ whole genome shotgun (WGS) entry which is preliminary data.</text>
</comment>
<sequence>MKNSIQLVVTCALLLTAVTHGQWSSSAKFKGNGKVISQTRTTASYDAIVVTGFFDVELVSGKEGGITVKGEENLLPMIKVEVIDQQLKIYTQKNTYISTSKGKQIVITVPVESINMIFLTGSGAIASKNRIQSNSFSAKLIGSGDMKLEVESNDIEVNLSGSGDLQLTGITKNLTSNLNGSGDIDATNLKAKNVNAIVSGSGDTSVFCSVSIYARVSGSGAIEYAGNPTKKDTKVSGSGAISKS</sequence>
<feature type="chain" id="PRO_5007894120" description="Putative auto-transporter adhesin head GIN domain-containing protein" evidence="2">
    <location>
        <begin position="22"/>
        <end position="244"/>
    </location>
</feature>
<evidence type="ECO:0000259" key="3">
    <source>
        <dbReference type="Pfam" id="PF10988"/>
    </source>
</evidence>
<evidence type="ECO:0000313" key="5">
    <source>
        <dbReference type="Proteomes" id="UP000077164"/>
    </source>
</evidence>
<dbReference type="PANTHER" id="PTHR39200">
    <property type="entry name" value="HYPOTHETICAL EXPORTED PROTEIN"/>
    <property type="match status" value="1"/>
</dbReference>
<gene>
    <name evidence="4" type="ORF">FBFR_10435</name>
</gene>
<reference evidence="4 5" key="1">
    <citation type="submission" date="2016-03" db="EMBL/GenBank/DDBJ databases">
        <title>Draft genome sequence of Flavobacterium fryxellicola DSM 16209.</title>
        <authorList>
            <person name="Shin S.-K."/>
            <person name="Yi H."/>
        </authorList>
    </citation>
    <scope>NUCLEOTIDE SEQUENCE [LARGE SCALE GENOMIC DNA]</scope>
    <source>
        <strain evidence="4 5">DSM 16209</strain>
    </source>
</reference>
<keyword evidence="2" id="KW-0732">Signal</keyword>
<keyword evidence="5" id="KW-1185">Reference proteome</keyword>
<evidence type="ECO:0000256" key="2">
    <source>
        <dbReference type="SAM" id="SignalP"/>
    </source>
</evidence>
<organism evidence="4 5">
    <name type="scientific">Flavobacterium fryxellicola</name>
    <dbReference type="NCBI Taxonomy" id="249352"/>
    <lineage>
        <taxon>Bacteria</taxon>
        <taxon>Pseudomonadati</taxon>
        <taxon>Bacteroidota</taxon>
        <taxon>Flavobacteriia</taxon>
        <taxon>Flavobacteriales</taxon>
        <taxon>Flavobacteriaceae</taxon>
        <taxon>Flavobacterium</taxon>
    </lineage>
</organism>
<dbReference type="Pfam" id="PF10988">
    <property type="entry name" value="DUF2807"/>
    <property type="match status" value="1"/>
</dbReference>
<dbReference type="InterPro" id="IPR021255">
    <property type="entry name" value="DUF2807"/>
</dbReference>
<feature type="domain" description="Putative auto-transporter adhesin head GIN" evidence="3">
    <location>
        <begin position="45"/>
        <end position="228"/>
    </location>
</feature>
<protein>
    <recommendedName>
        <fullName evidence="3">Putative auto-transporter adhesin head GIN domain-containing protein</fullName>
    </recommendedName>
</protein>
<feature type="region of interest" description="Disordered" evidence="1">
    <location>
        <begin position="225"/>
        <end position="244"/>
    </location>
</feature>
<dbReference type="STRING" id="249352.SAMN05444395_11413"/>
<dbReference type="Gene3D" id="2.160.20.120">
    <property type="match status" value="1"/>
</dbReference>